<dbReference type="AlphaFoldDB" id="A0AAV1HTG0"/>
<organism evidence="3 4">
    <name type="scientific">Coccomyxa viridis</name>
    <dbReference type="NCBI Taxonomy" id="1274662"/>
    <lineage>
        <taxon>Eukaryota</taxon>
        <taxon>Viridiplantae</taxon>
        <taxon>Chlorophyta</taxon>
        <taxon>core chlorophytes</taxon>
        <taxon>Trebouxiophyceae</taxon>
        <taxon>Trebouxiophyceae incertae sedis</taxon>
        <taxon>Coccomyxaceae</taxon>
        <taxon>Coccomyxa</taxon>
    </lineage>
</organism>
<evidence type="ECO:0000256" key="1">
    <source>
        <dbReference type="SAM" id="MobiDB-lite"/>
    </source>
</evidence>
<protein>
    <submittedName>
        <fullName evidence="3">Uncharacterized protein</fullName>
    </submittedName>
</protein>
<keyword evidence="4" id="KW-1185">Reference proteome</keyword>
<gene>
    <name evidence="3" type="ORF">CVIRNUC_000334</name>
</gene>
<comment type="caution">
    <text evidence="3">The sequence shown here is derived from an EMBL/GenBank/DDBJ whole genome shotgun (WGS) entry which is preliminary data.</text>
</comment>
<accession>A0AAV1HTG0</accession>
<feature type="compositionally biased region" description="Basic and acidic residues" evidence="1">
    <location>
        <begin position="63"/>
        <end position="73"/>
    </location>
</feature>
<keyword evidence="2" id="KW-0812">Transmembrane</keyword>
<dbReference type="PANTHER" id="PTHR36347:SF1">
    <property type="entry name" value="EXPRESSED PROTEIN"/>
    <property type="match status" value="1"/>
</dbReference>
<proteinExistence type="predicted"/>
<keyword evidence="2" id="KW-0472">Membrane</keyword>
<feature type="transmembrane region" description="Helical" evidence="2">
    <location>
        <begin position="143"/>
        <end position="162"/>
    </location>
</feature>
<dbReference type="GO" id="GO:0009507">
    <property type="term" value="C:chloroplast"/>
    <property type="evidence" value="ECO:0007669"/>
    <property type="project" value="TreeGrafter"/>
</dbReference>
<evidence type="ECO:0000313" key="3">
    <source>
        <dbReference type="EMBL" id="CAK0733797.1"/>
    </source>
</evidence>
<dbReference type="Proteomes" id="UP001314263">
    <property type="component" value="Unassembled WGS sequence"/>
</dbReference>
<keyword evidence="2" id="KW-1133">Transmembrane helix</keyword>
<dbReference type="PANTHER" id="PTHR36347">
    <property type="entry name" value="EXPRESSED PROTEIN"/>
    <property type="match status" value="1"/>
</dbReference>
<evidence type="ECO:0000313" key="4">
    <source>
        <dbReference type="Proteomes" id="UP001314263"/>
    </source>
</evidence>
<name>A0AAV1HTG0_9CHLO</name>
<evidence type="ECO:0000256" key="2">
    <source>
        <dbReference type="SAM" id="Phobius"/>
    </source>
</evidence>
<feature type="region of interest" description="Disordered" evidence="1">
    <location>
        <begin position="43"/>
        <end position="105"/>
    </location>
</feature>
<dbReference type="EMBL" id="CAUYUE010000001">
    <property type="protein sequence ID" value="CAK0733797.1"/>
    <property type="molecule type" value="Genomic_DNA"/>
</dbReference>
<reference evidence="3 4" key="1">
    <citation type="submission" date="2023-10" db="EMBL/GenBank/DDBJ databases">
        <authorList>
            <person name="Maclean D."/>
            <person name="Macfadyen A."/>
        </authorList>
    </citation>
    <scope>NUCLEOTIDE SEQUENCE [LARGE SCALE GENOMIC DNA]</scope>
</reference>
<sequence>MRVSLLGSSGRELASMIPAHRCIRLCPLAGLPRHLEVRSSARRNLSARAATEKSSESASSLDEESRLEALERGVRRKQGAQSVSAAQRKAERISQSSSLPGGGMADWKEGQLFPEGWEDMNAFKKVTELYTGKRGLLFWMGKVTYALIFVTIGGWIVFRFVLPQLGILDLKNGLDSMPNY</sequence>